<reference evidence="1 2" key="1">
    <citation type="journal article" date="2014" name="Genome Biol. Evol.">
        <title>Extensive gene acquisition in the extremely psychrophilic bacterial species Psychroflexus torquis and the link to sea-ice ecosystem specialism.</title>
        <authorList>
            <person name="Feng S."/>
            <person name="Powell S.M."/>
            <person name="Wilson R."/>
            <person name="Bowman J.P."/>
        </authorList>
    </citation>
    <scope>NUCLEOTIDE SEQUENCE [LARGE SCALE GENOMIC DNA]</scope>
    <source>
        <strain evidence="1 2">ACAM 44</strain>
    </source>
</reference>
<dbReference type="AlphaFoldDB" id="N1WSG9"/>
<organism evidence="1 2">
    <name type="scientific">Psychroflexus gondwanensis ACAM 44</name>
    <dbReference type="NCBI Taxonomy" id="1189619"/>
    <lineage>
        <taxon>Bacteria</taxon>
        <taxon>Pseudomonadati</taxon>
        <taxon>Bacteroidota</taxon>
        <taxon>Flavobacteriia</taxon>
        <taxon>Flavobacteriales</taxon>
        <taxon>Flavobacteriaceae</taxon>
        <taxon>Psychroflexus</taxon>
    </lineage>
</organism>
<dbReference type="EMBL" id="APLF01000020">
    <property type="protein sequence ID" value="EMY80064.1"/>
    <property type="molecule type" value="Genomic_DNA"/>
</dbReference>
<gene>
    <name evidence="1" type="ORF">pgond44_13873</name>
</gene>
<accession>N1WSG9</accession>
<evidence type="ECO:0000313" key="1">
    <source>
        <dbReference type="EMBL" id="EMY80064.1"/>
    </source>
</evidence>
<proteinExistence type="predicted"/>
<dbReference type="eggNOG" id="ENOG503093X">
    <property type="taxonomic scope" value="Bacteria"/>
</dbReference>
<sequence length="194" mass="22275">MAKRLLALKASIFRANIGIHKKRDIMKQLTLIATFLLYPTLSAYACDCECLDDCSFSVVSKTSIFVALVKVISYNDYLGDDIMGYEGKMPYSMTVEIIKKYKGSETRETIKIWGDDGKECRPYIANFKIGEYYLIAPSVLGDNKLKNESSTDYDFFSCSTDYLKFDMEKEIAYGEYSKKKDEIKLSDFEKEIKK</sequence>
<dbReference type="RefSeq" id="WP_003444182.1">
    <property type="nucleotide sequence ID" value="NZ_APLF01000020.1"/>
</dbReference>
<comment type="caution">
    <text evidence="1">The sequence shown here is derived from an EMBL/GenBank/DDBJ whole genome shotgun (WGS) entry which is preliminary data.</text>
</comment>
<evidence type="ECO:0008006" key="3">
    <source>
        <dbReference type="Google" id="ProtNLM"/>
    </source>
</evidence>
<keyword evidence="2" id="KW-1185">Reference proteome</keyword>
<name>N1WSG9_9FLAO</name>
<evidence type="ECO:0000313" key="2">
    <source>
        <dbReference type="Proteomes" id="UP000012317"/>
    </source>
</evidence>
<protein>
    <recommendedName>
        <fullName evidence="3">Tissue inhibitor of metalloproteinase</fullName>
    </recommendedName>
</protein>
<dbReference type="Proteomes" id="UP000012317">
    <property type="component" value="Unassembled WGS sequence"/>
</dbReference>